<feature type="transmembrane region" description="Helical" evidence="8">
    <location>
        <begin position="132"/>
        <end position="153"/>
    </location>
</feature>
<dbReference type="InterPro" id="IPR000515">
    <property type="entry name" value="MetI-like"/>
</dbReference>
<evidence type="ECO:0000259" key="9">
    <source>
        <dbReference type="PROSITE" id="PS50928"/>
    </source>
</evidence>
<feature type="transmembrane region" description="Helical" evidence="8">
    <location>
        <begin position="230"/>
        <end position="250"/>
    </location>
</feature>
<evidence type="ECO:0000256" key="7">
    <source>
        <dbReference type="ARBA" id="ARBA00023136"/>
    </source>
</evidence>
<sequence>MLIFIIVPLLLVLLFSLTDESALEAGKIKITLDNFKRFYDPLYLNILKRSVILAVVSTVACLILGYPMALILSRQEPRVRNILSLLFILPMWINFLLRTYAWMTLLSKNGIINSFLSFIGLPTLNLMYNDGAVLLGMIYNFLPFMILPIYSVLIKLDDSLIEASYDLGGNKANTFRKVIFPLSLPGVITGITMVFMPAVSTFVISKLLGGGKYVLIGNLVERQFLAADDWHFGSAISIVMMVMILIAMGITAKYDNDREGDGGLW</sequence>
<protein>
    <submittedName>
        <fullName evidence="10">Spermidine/putrescine transport system permease protein PotB</fullName>
    </submittedName>
</protein>
<evidence type="ECO:0000256" key="1">
    <source>
        <dbReference type="ARBA" id="ARBA00004651"/>
    </source>
</evidence>
<evidence type="ECO:0000256" key="6">
    <source>
        <dbReference type="ARBA" id="ARBA00022989"/>
    </source>
</evidence>
<dbReference type="PANTHER" id="PTHR42929:SF1">
    <property type="entry name" value="INNER MEMBRANE ABC TRANSPORTER PERMEASE PROTEIN YDCU-RELATED"/>
    <property type="match status" value="1"/>
</dbReference>
<keyword evidence="4" id="KW-1003">Cell membrane</keyword>
<dbReference type="SUPFAM" id="SSF161098">
    <property type="entry name" value="MetI-like"/>
    <property type="match status" value="1"/>
</dbReference>
<keyword evidence="3 8" id="KW-0813">Transport</keyword>
<dbReference type="eggNOG" id="COG1176">
    <property type="taxonomic scope" value="Bacteria"/>
</dbReference>
<dbReference type="KEGG" id="cad:Curi_c09530"/>
<evidence type="ECO:0000313" key="10">
    <source>
        <dbReference type="EMBL" id="AFS77969.1"/>
    </source>
</evidence>
<evidence type="ECO:0000313" key="11">
    <source>
        <dbReference type="Proteomes" id="UP000006094"/>
    </source>
</evidence>
<dbReference type="Pfam" id="PF00528">
    <property type="entry name" value="BPD_transp_1"/>
    <property type="match status" value="1"/>
</dbReference>
<evidence type="ECO:0000256" key="5">
    <source>
        <dbReference type="ARBA" id="ARBA00022692"/>
    </source>
</evidence>
<name>K0AXR6_GOTA9</name>
<dbReference type="GO" id="GO:0055085">
    <property type="term" value="P:transmembrane transport"/>
    <property type="evidence" value="ECO:0007669"/>
    <property type="project" value="InterPro"/>
</dbReference>
<reference evidence="10 11" key="1">
    <citation type="journal article" date="2012" name="PLoS ONE">
        <title>The purine-utilizing bacterium Clostridium acidurici 9a: a genome-guided metabolic reconsideration.</title>
        <authorList>
            <person name="Hartwich K."/>
            <person name="Poehlein A."/>
            <person name="Daniel R."/>
        </authorList>
    </citation>
    <scope>NUCLEOTIDE SEQUENCE [LARGE SCALE GENOMIC DNA]</scope>
    <source>
        <strain evidence="11">ATCC 7906 / DSM 604 / BCRC 14475 / CIP 104303 / KCTC 5404 / NCIMB 10678 / 9a</strain>
    </source>
</reference>
<comment type="subcellular location">
    <subcellularLocation>
        <location evidence="1 8">Cell membrane</location>
        <topology evidence="1 8">Multi-pass membrane protein</topology>
    </subcellularLocation>
</comment>
<evidence type="ECO:0000256" key="2">
    <source>
        <dbReference type="ARBA" id="ARBA00007069"/>
    </source>
</evidence>
<dbReference type="PROSITE" id="PS50928">
    <property type="entry name" value="ABC_TM1"/>
    <property type="match status" value="1"/>
</dbReference>
<keyword evidence="7 8" id="KW-0472">Membrane</keyword>
<evidence type="ECO:0000256" key="8">
    <source>
        <dbReference type="RuleBase" id="RU363032"/>
    </source>
</evidence>
<dbReference type="InterPro" id="IPR035906">
    <property type="entry name" value="MetI-like_sf"/>
</dbReference>
<comment type="similarity">
    <text evidence="2">Belongs to the binding-protein-dependent transport system permease family. CysTW subfamily.</text>
</comment>
<organism evidence="10 11">
    <name type="scientific">Gottschalkia acidurici (strain ATCC 7906 / DSM 604 / BCRC 14475 / CIP 104303 / KCTC 5404 / NCIMB 10678 / 9a)</name>
    <name type="common">Clostridium acidurici</name>
    <dbReference type="NCBI Taxonomy" id="1128398"/>
    <lineage>
        <taxon>Bacteria</taxon>
        <taxon>Bacillati</taxon>
        <taxon>Bacillota</taxon>
        <taxon>Tissierellia</taxon>
        <taxon>Tissierellales</taxon>
        <taxon>Gottschalkiaceae</taxon>
        <taxon>Gottschalkia</taxon>
    </lineage>
</organism>
<gene>
    <name evidence="10" type="primary">potB</name>
    <name evidence="10" type="ordered locus">Curi_c09530</name>
</gene>
<dbReference type="Gene3D" id="1.10.3720.10">
    <property type="entry name" value="MetI-like"/>
    <property type="match status" value="1"/>
</dbReference>
<dbReference type="Proteomes" id="UP000006094">
    <property type="component" value="Chromosome"/>
</dbReference>
<keyword evidence="11" id="KW-1185">Reference proteome</keyword>
<proteinExistence type="inferred from homology"/>
<dbReference type="GO" id="GO:0005886">
    <property type="term" value="C:plasma membrane"/>
    <property type="evidence" value="ECO:0007669"/>
    <property type="project" value="UniProtKB-SubCell"/>
</dbReference>
<feature type="transmembrane region" description="Helical" evidence="8">
    <location>
        <begin position="178"/>
        <end position="204"/>
    </location>
</feature>
<dbReference type="HOGENOM" id="CLU_016047_18_3_9"/>
<accession>K0AXR6</accession>
<dbReference type="STRING" id="1128398.Curi_c09530"/>
<dbReference type="PATRIC" id="fig|1128398.3.peg.952"/>
<dbReference type="RefSeq" id="WP_014967106.1">
    <property type="nucleotide sequence ID" value="NC_018664.1"/>
</dbReference>
<dbReference type="EMBL" id="CP003326">
    <property type="protein sequence ID" value="AFS77969.1"/>
    <property type="molecule type" value="Genomic_DNA"/>
</dbReference>
<dbReference type="AlphaFoldDB" id="K0AXR6"/>
<dbReference type="PANTHER" id="PTHR42929">
    <property type="entry name" value="INNER MEMBRANE ABC TRANSPORTER PERMEASE PROTEIN YDCU-RELATED-RELATED"/>
    <property type="match status" value="1"/>
</dbReference>
<dbReference type="CDD" id="cd06261">
    <property type="entry name" value="TM_PBP2"/>
    <property type="match status" value="1"/>
</dbReference>
<keyword evidence="6 8" id="KW-1133">Transmembrane helix</keyword>
<feature type="transmembrane region" description="Helical" evidence="8">
    <location>
        <begin position="82"/>
        <end position="101"/>
    </location>
</feature>
<evidence type="ECO:0000256" key="4">
    <source>
        <dbReference type="ARBA" id="ARBA00022475"/>
    </source>
</evidence>
<feature type="transmembrane region" description="Helical" evidence="8">
    <location>
        <begin position="49"/>
        <end position="70"/>
    </location>
</feature>
<feature type="domain" description="ABC transmembrane type-1" evidence="9">
    <location>
        <begin position="47"/>
        <end position="251"/>
    </location>
</feature>
<dbReference type="OrthoDB" id="9807047at2"/>
<keyword evidence="5 8" id="KW-0812">Transmembrane</keyword>
<evidence type="ECO:0000256" key="3">
    <source>
        <dbReference type="ARBA" id="ARBA00022448"/>
    </source>
</evidence>